<protein>
    <submittedName>
        <fullName evidence="3">PEP-CTERM sorting domain-containing protein</fullName>
    </submittedName>
</protein>
<dbReference type="EMBL" id="JAKKSL010000001">
    <property type="protein sequence ID" value="MCI2282249.1"/>
    <property type="molecule type" value="Genomic_DNA"/>
</dbReference>
<dbReference type="RefSeq" id="WP_242282831.1">
    <property type="nucleotide sequence ID" value="NZ_JAKKSL010000001.1"/>
</dbReference>
<gene>
    <name evidence="3" type="ORF">L3081_01050</name>
</gene>
<feature type="chain" id="PRO_5046939056" evidence="1">
    <location>
        <begin position="25"/>
        <end position="309"/>
    </location>
</feature>
<dbReference type="Proteomes" id="UP001139646">
    <property type="component" value="Unassembled WGS sequence"/>
</dbReference>
<proteinExistence type="predicted"/>
<reference evidence="3" key="1">
    <citation type="submission" date="2022-01" db="EMBL/GenBank/DDBJ databases">
        <title>Colwellia maritima, isolated from seawater.</title>
        <authorList>
            <person name="Kristyanto S."/>
            <person name="Jung J."/>
            <person name="Jeon C.O."/>
        </authorList>
    </citation>
    <scope>NUCLEOTIDE SEQUENCE</scope>
    <source>
        <strain evidence="3">MSW7</strain>
    </source>
</reference>
<keyword evidence="4" id="KW-1185">Reference proteome</keyword>
<name>A0ABS9WWR5_9GAMM</name>
<evidence type="ECO:0000256" key="1">
    <source>
        <dbReference type="SAM" id="SignalP"/>
    </source>
</evidence>
<evidence type="ECO:0000259" key="2">
    <source>
        <dbReference type="Pfam" id="PF07589"/>
    </source>
</evidence>
<dbReference type="Pfam" id="PF07589">
    <property type="entry name" value="PEP-CTERM"/>
    <property type="match status" value="1"/>
</dbReference>
<feature type="signal peptide" evidence="1">
    <location>
        <begin position="1"/>
        <end position="24"/>
    </location>
</feature>
<feature type="domain" description="Ice-binding protein C-terminal" evidence="2">
    <location>
        <begin position="279"/>
        <end position="301"/>
    </location>
</feature>
<sequence>MKFITKLGVTCVTAAMMVSTMSHASRVVPDDALLDRYIGNSYGNYSNEDYMPNDNNAHYNTNWMTVDKSDQGILTVKIDSNFIGYDSVFKLGDLFLMDASNDNYKVADACNDSSGNTGYRGCNEDSYDSGTNQWEYAFDLGLELNSYSTNNSTNDYINQSGTLRKIGSSNDVTNVGGAYHKSVKTSSQLKTSSSGGRGWQVVDVLSSADAVVDANGNYYGTNDGWSTDVNNKLLTMTFDISGTSLMGADQIALRWAMSCANDIIEVVANLKSNKPGNTAVPEPSTMLLMLLAVVGLFASRKKQASGFKA</sequence>
<evidence type="ECO:0000313" key="4">
    <source>
        <dbReference type="Proteomes" id="UP001139646"/>
    </source>
</evidence>
<evidence type="ECO:0000313" key="3">
    <source>
        <dbReference type="EMBL" id="MCI2282249.1"/>
    </source>
</evidence>
<accession>A0ABS9WWR5</accession>
<comment type="caution">
    <text evidence="3">The sequence shown here is derived from an EMBL/GenBank/DDBJ whole genome shotgun (WGS) entry which is preliminary data.</text>
</comment>
<dbReference type="NCBIfam" id="TIGR02595">
    <property type="entry name" value="PEP_CTERM"/>
    <property type="match status" value="1"/>
</dbReference>
<keyword evidence="1" id="KW-0732">Signal</keyword>
<dbReference type="InterPro" id="IPR013424">
    <property type="entry name" value="Ice-binding_C"/>
</dbReference>
<organism evidence="3 4">
    <name type="scientific">Colwellia maritima</name>
    <dbReference type="NCBI Taxonomy" id="2912588"/>
    <lineage>
        <taxon>Bacteria</taxon>
        <taxon>Pseudomonadati</taxon>
        <taxon>Pseudomonadota</taxon>
        <taxon>Gammaproteobacteria</taxon>
        <taxon>Alteromonadales</taxon>
        <taxon>Colwelliaceae</taxon>
        <taxon>Colwellia</taxon>
    </lineage>
</organism>